<protein>
    <submittedName>
        <fullName evidence="1">GrpB family protein</fullName>
    </submittedName>
</protein>
<dbReference type="InterPro" id="IPR043519">
    <property type="entry name" value="NT_sf"/>
</dbReference>
<dbReference type="Pfam" id="PF04229">
    <property type="entry name" value="GrpB"/>
    <property type="match status" value="1"/>
</dbReference>
<dbReference type="GeneID" id="91109493"/>
<reference evidence="1" key="1">
    <citation type="submission" date="2024-06" db="EMBL/GenBank/DDBJ databases">
        <title>Genome Sequence of an extremely halophilic archaeon isolated from Permian era halite, Salado Formation, Carlsbad, New Mexico: Halobacterium sp. strain NMX12-1.</title>
        <authorList>
            <person name="Sotoa L."/>
            <person name="DasSarma P."/>
            <person name="Anton B.P."/>
            <person name="Vincze T."/>
            <person name="Verma I."/>
            <person name="Eralp B."/>
            <person name="Powers D.W."/>
            <person name="Dozier B.L."/>
            <person name="Roberts R.J."/>
            <person name="DasSarma S."/>
        </authorList>
    </citation>
    <scope>NUCLEOTIDE SEQUENCE</scope>
    <source>
        <strain evidence="1">NMX12-1</strain>
    </source>
</reference>
<dbReference type="InterPro" id="IPR007344">
    <property type="entry name" value="GrpB/CoaE"/>
</dbReference>
<organism evidence="1">
    <name type="scientific">Halobacterium sp. NMX12-1</name>
    <dbReference type="NCBI Taxonomy" id="3166650"/>
    <lineage>
        <taxon>Archaea</taxon>
        <taxon>Methanobacteriati</taxon>
        <taxon>Methanobacteriota</taxon>
        <taxon>Stenosarchaea group</taxon>
        <taxon>Halobacteria</taxon>
        <taxon>Halobacteriales</taxon>
        <taxon>Halobacteriaceae</taxon>
        <taxon>Halobacterium</taxon>
    </lineage>
</organism>
<evidence type="ECO:0000313" key="1">
    <source>
        <dbReference type="EMBL" id="XCF15585.1"/>
    </source>
</evidence>
<dbReference type="EMBL" id="CP159204">
    <property type="protein sequence ID" value="XCF15585.1"/>
    <property type="molecule type" value="Genomic_DNA"/>
</dbReference>
<accession>A0AAU8CA54</accession>
<dbReference type="PANTHER" id="PTHR34822:SF1">
    <property type="entry name" value="GRPB FAMILY PROTEIN"/>
    <property type="match status" value="1"/>
</dbReference>
<dbReference type="KEGG" id="hanx:ABSL23_10055"/>
<dbReference type="PANTHER" id="PTHR34822">
    <property type="entry name" value="GRPB DOMAIN PROTEIN (AFU_ORTHOLOGUE AFUA_1G01530)"/>
    <property type="match status" value="1"/>
</dbReference>
<sequence length="175" mass="19407">MVGLSRNEVALEAHDSSWRETYREEAQRLRNLVGDRVEAIEHVGSTAVPGIPAKPIIDVLVVVGDGQTDAVAAELGANGYDRRPNDDVPDRVFLARGPPDCRTHYLSLVESDSDCHREQVAFRDYLRDHSAVATAYAALKRELAAEYPENREAYTAEKSAFVEDVLDRALPEYAP</sequence>
<dbReference type="AlphaFoldDB" id="A0AAU8CA54"/>
<dbReference type="Gene3D" id="3.30.460.10">
    <property type="entry name" value="Beta Polymerase, domain 2"/>
    <property type="match status" value="1"/>
</dbReference>
<dbReference type="RefSeq" id="WP_353633632.1">
    <property type="nucleotide sequence ID" value="NZ_CP159204.1"/>
</dbReference>
<gene>
    <name evidence="1" type="ORF">ABSL23_10055</name>
</gene>
<name>A0AAU8CA54_9EURY</name>
<dbReference type="SUPFAM" id="SSF81301">
    <property type="entry name" value="Nucleotidyltransferase"/>
    <property type="match status" value="1"/>
</dbReference>
<proteinExistence type="predicted"/>